<dbReference type="InterPro" id="IPR013785">
    <property type="entry name" value="Aldolase_TIM"/>
</dbReference>
<dbReference type="GO" id="GO:0003824">
    <property type="term" value="F:catalytic activity"/>
    <property type="evidence" value="ECO:0007669"/>
    <property type="project" value="InterPro"/>
</dbReference>
<evidence type="ECO:0000256" key="4">
    <source>
        <dbReference type="ARBA" id="ARBA00022723"/>
    </source>
</evidence>
<dbReference type="GO" id="GO:0051536">
    <property type="term" value="F:iron-sulfur cluster binding"/>
    <property type="evidence" value="ECO:0007669"/>
    <property type="project" value="UniProtKB-KW"/>
</dbReference>
<dbReference type="CDD" id="cd21109">
    <property type="entry name" value="SPASM"/>
    <property type="match status" value="1"/>
</dbReference>
<dbReference type="EMBL" id="CP058214">
    <property type="protein sequence ID" value="QPC43616.1"/>
    <property type="molecule type" value="Genomic_DNA"/>
</dbReference>
<reference evidence="8 9" key="1">
    <citation type="submission" date="2020-06" db="EMBL/GenBank/DDBJ databases">
        <title>Genome sequence of 2 isolates from Red Sea Mangroves.</title>
        <authorList>
            <person name="Sefrji F."/>
            <person name="Michoud G."/>
            <person name="Merlino G."/>
            <person name="Daffonchio D."/>
        </authorList>
    </citation>
    <scope>NUCLEOTIDE SEQUENCE [LARGE SCALE GENOMIC DNA]</scope>
    <source>
        <strain evidence="8 9">R1DC25</strain>
    </source>
</reference>
<name>A0A7S8C576_9HYPH</name>
<gene>
    <name evidence="8" type="ORF">HW532_13520</name>
</gene>
<dbReference type="SFLD" id="SFLDG01067">
    <property type="entry name" value="SPASM/twitch_domain_containing"/>
    <property type="match status" value="1"/>
</dbReference>
<dbReference type="InterPro" id="IPR058240">
    <property type="entry name" value="rSAM_sf"/>
</dbReference>
<evidence type="ECO:0000256" key="6">
    <source>
        <dbReference type="ARBA" id="ARBA00023014"/>
    </source>
</evidence>
<dbReference type="SFLD" id="SFLDG01387">
    <property type="entry name" value="BtrN-like_SPASM_domain_contain"/>
    <property type="match status" value="1"/>
</dbReference>
<feature type="domain" description="Radical SAM core" evidence="7">
    <location>
        <begin position="26"/>
        <end position="250"/>
    </location>
</feature>
<dbReference type="Pfam" id="PF04055">
    <property type="entry name" value="Radical_SAM"/>
    <property type="match status" value="1"/>
</dbReference>
<dbReference type="Gene3D" id="3.20.20.70">
    <property type="entry name" value="Aldolase class I"/>
    <property type="match status" value="1"/>
</dbReference>
<dbReference type="InterPro" id="IPR034391">
    <property type="entry name" value="AdoMet-like_SPASM_containing"/>
</dbReference>
<organism evidence="8 9">
    <name type="scientific">Kaustia mangrovi</name>
    <dbReference type="NCBI Taxonomy" id="2593653"/>
    <lineage>
        <taxon>Bacteria</taxon>
        <taxon>Pseudomonadati</taxon>
        <taxon>Pseudomonadota</taxon>
        <taxon>Alphaproteobacteria</taxon>
        <taxon>Hyphomicrobiales</taxon>
        <taxon>Parvibaculaceae</taxon>
        <taxon>Kaustia</taxon>
    </lineage>
</organism>
<sequence>MSDKTIPATSRVSRFFAQFLPLSYFKKPPTIIVVDVTNSCNLRCPVCPVTIAMTRKRGLMKLEVFKKIIDDFKGLDAKPAMYFNFSGEPTLNPALPEFVAYAHENGHETFLSTNATKLDDEISEKLILAGLDRVYLCMDGFSKEAQESYRVNSDFDEVKANIETFLDARKRLGAKNPKCVLQTLLTAYSEHQIDDINAWAREAGFDQIRYKTFSIGSYTSEEEKAEFSRFLPQRDDLRRHPTGVERATCVAPLHQSVVFWNGDLGLCCIDYDQMIQLPNIGEDGFLKAYRSDEAARARKRGYLKQFDICQGCSYSNAENMGIKVDLR</sequence>
<evidence type="ECO:0000313" key="9">
    <source>
        <dbReference type="Proteomes" id="UP000593594"/>
    </source>
</evidence>
<evidence type="ECO:0000313" key="8">
    <source>
        <dbReference type="EMBL" id="QPC43616.1"/>
    </source>
</evidence>
<evidence type="ECO:0000256" key="2">
    <source>
        <dbReference type="ARBA" id="ARBA00022485"/>
    </source>
</evidence>
<dbReference type="SUPFAM" id="SSF102114">
    <property type="entry name" value="Radical SAM enzymes"/>
    <property type="match status" value="1"/>
</dbReference>
<evidence type="ECO:0000256" key="5">
    <source>
        <dbReference type="ARBA" id="ARBA00023004"/>
    </source>
</evidence>
<dbReference type="GO" id="GO:0046872">
    <property type="term" value="F:metal ion binding"/>
    <property type="evidence" value="ECO:0007669"/>
    <property type="project" value="UniProtKB-KW"/>
</dbReference>
<evidence type="ECO:0000256" key="1">
    <source>
        <dbReference type="ARBA" id="ARBA00001966"/>
    </source>
</evidence>
<dbReference type="SFLD" id="SFLDS00029">
    <property type="entry name" value="Radical_SAM"/>
    <property type="match status" value="1"/>
</dbReference>
<keyword evidence="3" id="KW-0949">S-adenosyl-L-methionine</keyword>
<keyword evidence="9" id="KW-1185">Reference proteome</keyword>
<dbReference type="RefSeq" id="WP_213160982.1">
    <property type="nucleotide sequence ID" value="NZ_CP058214.1"/>
</dbReference>
<dbReference type="PROSITE" id="PS51918">
    <property type="entry name" value="RADICAL_SAM"/>
    <property type="match status" value="1"/>
</dbReference>
<keyword evidence="6" id="KW-0411">Iron-sulfur</keyword>
<evidence type="ECO:0000259" key="7">
    <source>
        <dbReference type="PROSITE" id="PS51918"/>
    </source>
</evidence>
<keyword evidence="4" id="KW-0479">Metal-binding</keyword>
<dbReference type="PANTHER" id="PTHR11228">
    <property type="entry name" value="RADICAL SAM DOMAIN PROTEIN"/>
    <property type="match status" value="1"/>
</dbReference>
<dbReference type="PANTHER" id="PTHR11228:SF7">
    <property type="entry name" value="PQQA PEPTIDE CYCLASE"/>
    <property type="match status" value="1"/>
</dbReference>
<dbReference type="Proteomes" id="UP000593594">
    <property type="component" value="Chromosome"/>
</dbReference>
<dbReference type="InterPro" id="IPR050377">
    <property type="entry name" value="Radical_SAM_PqqE_MftC-like"/>
</dbReference>
<proteinExistence type="predicted"/>
<dbReference type="InterPro" id="IPR007197">
    <property type="entry name" value="rSAM"/>
</dbReference>
<dbReference type="Pfam" id="PF13186">
    <property type="entry name" value="SPASM"/>
    <property type="match status" value="1"/>
</dbReference>
<dbReference type="KEGG" id="kmn:HW532_13520"/>
<comment type="cofactor">
    <cofactor evidence="1">
        <name>[4Fe-4S] cluster</name>
        <dbReference type="ChEBI" id="CHEBI:49883"/>
    </cofactor>
</comment>
<keyword evidence="2" id="KW-0004">4Fe-4S</keyword>
<dbReference type="InterPro" id="IPR023885">
    <property type="entry name" value="4Fe4S-binding_SPASM_dom"/>
</dbReference>
<accession>A0A7S8C576</accession>
<dbReference type="CDD" id="cd01335">
    <property type="entry name" value="Radical_SAM"/>
    <property type="match status" value="1"/>
</dbReference>
<protein>
    <submittedName>
        <fullName evidence="8">Radical SAM protein</fullName>
    </submittedName>
</protein>
<keyword evidence="5" id="KW-0408">Iron</keyword>
<dbReference type="AlphaFoldDB" id="A0A7S8C576"/>
<evidence type="ECO:0000256" key="3">
    <source>
        <dbReference type="ARBA" id="ARBA00022691"/>
    </source>
</evidence>